<organism evidence="1 2">
    <name type="scientific">Roseibium aquae</name>
    <dbReference type="NCBI Taxonomy" id="1323746"/>
    <lineage>
        <taxon>Bacteria</taxon>
        <taxon>Pseudomonadati</taxon>
        <taxon>Pseudomonadota</taxon>
        <taxon>Alphaproteobacteria</taxon>
        <taxon>Hyphomicrobiales</taxon>
        <taxon>Stappiaceae</taxon>
        <taxon>Roseibium</taxon>
    </lineage>
</organism>
<proteinExistence type="predicted"/>
<reference evidence="1" key="2">
    <citation type="submission" date="2020-09" db="EMBL/GenBank/DDBJ databases">
        <authorList>
            <person name="Sun Q."/>
            <person name="Zhou Y."/>
        </authorList>
    </citation>
    <scope>NUCLEOTIDE SEQUENCE</scope>
    <source>
        <strain evidence="1">CGMCC 1.12426</strain>
    </source>
</reference>
<evidence type="ECO:0000313" key="2">
    <source>
        <dbReference type="Proteomes" id="UP000605148"/>
    </source>
</evidence>
<dbReference type="AlphaFoldDB" id="A0A916X2H0"/>
<protein>
    <submittedName>
        <fullName evidence="1">N-formylglutamate amidohydrolase</fullName>
    </submittedName>
</protein>
<dbReference type="InterPro" id="IPR011227">
    <property type="entry name" value="UCP029730"/>
</dbReference>
<dbReference type="Proteomes" id="UP000605148">
    <property type="component" value="Unassembled WGS sequence"/>
</dbReference>
<comment type="caution">
    <text evidence="1">The sequence shown here is derived from an EMBL/GenBank/DDBJ whole genome shotgun (WGS) entry which is preliminary data.</text>
</comment>
<dbReference type="PIRSF" id="PIRSF029730">
    <property type="entry name" value="UCP029730"/>
    <property type="match status" value="1"/>
</dbReference>
<dbReference type="InterPro" id="IPR007709">
    <property type="entry name" value="N-FG_amidohydro"/>
</dbReference>
<dbReference type="EMBL" id="BMFA01000007">
    <property type="protein sequence ID" value="GGB53298.1"/>
    <property type="molecule type" value="Genomic_DNA"/>
</dbReference>
<dbReference type="RefSeq" id="WP_150496473.1">
    <property type="nucleotide sequence ID" value="NZ_BMFA01000007.1"/>
</dbReference>
<dbReference type="SUPFAM" id="SSF53187">
    <property type="entry name" value="Zn-dependent exopeptidases"/>
    <property type="match status" value="1"/>
</dbReference>
<dbReference type="Gene3D" id="3.40.630.40">
    <property type="entry name" value="Zn-dependent exopeptidases"/>
    <property type="match status" value="1"/>
</dbReference>
<accession>A0A916X2H0</accession>
<name>A0A916X2H0_9HYPH</name>
<dbReference type="Pfam" id="PF05013">
    <property type="entry name" value="FGase"/>
    <property type="match status" value="1"/>
</dbReference>
<sequence length="265" mass="29148">MTAGAVTHGGEPAVLIENPDGQGQIVLVCDHASNRMPRPFETDLGVTEEDKTAHIAWDPGALGVSRALSRLLDAPLIHSTVSRLIIDCNRSEHAPDLIPIRSERTPIPGNEDLSEHQRSERLNLFHRPFHAAIETVLKERADNRIPTAVVSVHSYTPVYNGIARPWEIGLISGPDRRLIDPVLARLQAETALNVGDNEPYSPADGVYYTLHRHAETAGRPALMIEIRNDEVRTAHDEQRWADLLAPMLRTASRTVLAGVDGVLHA</sequence>
<gene>
    <name evidence="1" type="ORF">GCM10011316_26670</name>
</gene>
<reference evidence="1" key="1">
    <citation type="journal article" date="2014" name="Int. J. Syst. Evol. Microbiol.">
        <title>Complete genome sequence of Corynebacterium casei LMG S-19264T (=DSM 44701T), isolated from a smear-ripened cheese.</title>
        <authorList>
            <consortium name="US DOE Joint Genome Institute (JGI-PGF)"/>
            <person name="Walter F."/>
            <person name="Albersmeier A."/>
            <person name="Kalinowski J."/>
            <person name="Ruckert C."/>
        </authorList>
    </citation>
    <scope>NUCLEOTIDE SEQUENCE</scope>
    <source>
        <strain evidence="1">CGMCC 1.12426</strain>
    </source>
</reference>
<evidence type="ECO:0000313" key="1">
    <source>
        <dbReference type="EMBL" id="GGB53298.1"/>
    </source>
</evidence>
<keyword evidence="2" id="KW-1185">Reference proteome</keyword>
<dbReference type="OrthoDB" id="9815326at2"/>